<evidence type="ECO:0000256" key="1">
    <source>
        <dbReference type="SAM" id="MobiDB-lite"/>
    </source>
</evidence>
<protein>
    <submittedName>
        <fullName evidence="2">Uncharacterized protein</fullName>
    </submittedName>
</protein>
<dbReference type="EMBL" id="JBBAYM010000001">
    <property type="protein sequence ID" value="MEI5607812.1"/>
    <property type="molecule type" value="Genomic_DNA"/>
</dbReference>
<keyword evidence="3" id="KW-1185">Reference proteome</keyword>
<gene>
    <name evidence="2" type="ORF">WB403_01400</name>
</gene>
<comment type="caution">
    <text evidence="2">The sequence shown here is derived from an EMBL/GenBank/DDBJ whole genome shotgun (WGS) entry which is preliminary data.</text>
</comment>
<feature type="compositionally biased region" description="Gly residues" evidence="1">
    <location>
        <begin position="1"/>
        <end position="26"/>
    </location>
</feature>
<dbReference type="RefSeq" id="WP_336535489.1">
    <property type="nucleotide sequence ID" value="NZ_JBBAYL010000002.1"/>
</dbReference>
<organism evidence="2 3">
    <name type="scientific">Streptomyces brasiliscabiei</name>
    <dbReference type="NCBI Taxonomy" id="2736302"/>
    <lineage>
        <taxon>Bacteria</taxon>
        <taxon>Bacillati</taxon>
        <taxon>Actinomycetota</taxon>
        <taxon>Actinomycetes</taxon>
        <taxon>Kitasatosporales</taxon>
        <taxon>Streptomycetaceae</taxon>
        <taxon>Streptomyces</taxon>
    </lineage>
</organism>
<evidence type="ECO:0000313" key="2">
    <source>
        <dbReference type="EMBL" id="MEI5607812.1"/>
    </source>
</evidence>
<evidence type="ECO:0000313" key="3">
    <source>
        <dbReference type="Proteomes" id="UP001365781"/>
    </source>
</evidence>
<accession>A0ABU8G3P1</accession>
<reference evidence="2 3" key="1">
    <citation type="submission" date="2024-03" db="EMBL/GenBank/DDBJ databases">
        <title>First Report of Pectobacterium brasiliscabiei causing potato scab in china.</title>
        <authorList>
            <person name="Handique U."/>
        </authorList>
    </citation>
    <scope>NUCLEOTIDE SEQUENCE [LARGE SCALE GENOMIC DNA]</scope>
    <source>
        <strain evidence="2 3">ZRIMU1503</strain>
    </source>
</reference>
<proteinExistence type="predicted"/>
<sequence length="46" mass="4485">MSGEGDQGGQRGELDGGSGEVGGGGDHSAFEPVSFQHIVDDPAAAV</sequence>
<feature type="region of interest" description="Disordered" evidence="1">
    <location>
        <begin position="1"/>
        <end position="46"/>
    </location>
</feature>
<name>A0ABU8G3P1_9ACTN</name>
<dbReference type="Proteomes" id="UP001365781">
    <property type="component" value="Unassembled WGS sequence"/>
</dbReference>